<accession>A0A238VLB9</accession>
<evidence type="ECO:0000313" key="3">
    <source>
        <dbReference type="EMBL" id="SNR34289.1"/>
    </source>
</evidence>
<name>A0A238VLB9_9RHOB</name>
<feature type="region of interest" description="Disordered" evidence="1">
    <location>
        <begin position="80"/>
        <end position="129"/>
    </location>
</feature>
<proteinExistence type="predicted"/>
<dbReference type="RefSeq" id="WP_089386987.1">
    <property type="nucleotide sequence ID" value="NZ_FZNM01000002.1"/>
</dbReference>
<feature type="region of interest" description="Disordered" evidence="1">
    <location>
        <begin position="363"/>
        <end position="384"/>
    </location>
</feature>
<dbReference type="Proteomes" id="UP000198409">
    <property type="component" value="Unassembled WGS sequence"/>
</dbReference>
<protein>
    <submittedName>
        <fullName evidence="3">Hook-length control protein FliK</fullName>
    </submittedName>
</protein>
<dbReference type="InterPro" id="IPR038610">
    <property type="entry name" value="FliK-like_C_sf"/>
</dbReference>
<evidence type="ECO:0000313" key="5">
    <source>
        <dbReference type="Proteomes" id="UP000198409"/>
    </source>
</evidence>
<reference evidence="5" key="2">
    <citation type="submission" date="2017-06" db="EMBL/GenBank/DDBJ databases">
        <authorList>
            <person name="Varghese N."/>
            <person name="Submissions S."/>
        </authorList>
    </citation>
    <scope>NUCLEOTIDE SEQUENCE [LARGE SCALE GENOMIC DNA]</scope>
    <source>
        <strain evidence="5">DSM 26170</strain>
    </source>
</reference>
<reference evidence="3" key="1">
    <citation type="submission" date="2017-06" db="EMBL/GenBank/DDBJ databases">
        <authorList>
            <person name="Kim H.J."/>
            <person name="Triplett B.A."/>
        </authorList>
    </citation>
    <scope>NUCLEOTIDE SEQUENCE [LARGE SCALE GENOMIC DNA]</scope>
    <source>
        <strain evidence="3">DSM 26170</strain>
    </source>
</reference>
<evidence type="ECO:0000259" key="2">
    <source>
        <dbReference type="Pfam" id="PF02120"/>
    </source>
</evidence>
<feature type="domain" description="Flagellar hook-length control protein-like C-terminal" evidence="2">
    <location>
        <begin position="304"/>
        <end position="372"/>
    </location>
</feature>
<dbReference type="Gene3D" id="3.30.750.140">
    <property type="match status" value="1"/>
</dbReference>
<dbReference type="InterPro" id="IPR021136">
    <property type="entry name" value="Flagellar_hook_control-like_C"/>
</dbReference>
<dbReference type="OrthoDB" id="7203912at2"/>
<dbReference type="EMBL" id="SIRL01000002">
    <property type="protein sequence ID" value="TBN52176.1"/>
    <property type="molecule type" value="Genomic_DNA"/>
</dbReference>
<dbReference type="AlphaFoldDB" id="A0A238VLB9"/>
<gene>
    <name evidence="4" type="ORF">EYF88_04610</name>
    <name evidence="3" type="ORF">SAMN06265378_102299</name>
</gene>
<evidence type="ECO:0000256" key="1">
    <source>
        <dbReference type="SAM" id="MobiDB-lite"/>
    </source>
</evidence>
<organism evidence="3 5">
    <name type="scientific">Paracoccus sediminis</name>
    <dbReference type="NCBI Taxonomy" id="1214787"/>
    <lineage>
        <taxon>Bacteria</taxon>
        <taxon>Pseudomonadati</taxon>
        <taxon>Pseudomonadota</taxon>
        <taxon>Alphaproteobacteria</taxon>
        <taxon>Rhodobacterales</taxon>
        <taxon>Paracoccaceae</taxon>
        <taxon>Paracoccus</taxon>
    </lineage>
</organism>
<sequence length="414" mass="42708">MAECLVVPVLNIAMPVVLADPAVETGAVATDFTLEEAGSDDLPEQPRSEAAPVIVETADPLQMLIEDMSGITGALREPVPMPGQGAGLSAPALPEAAMPQSAAVETDAATNGSNAATTDSDAATVDPDMSAANSDLSAAKSDISAADSVPFAFAEPKSAVGPLPQPVAANPAAVSGETPPQPVAVDTDALPGRERPRRIVADAETMMAETAPRIVPPGRATNTSETAPQDMTRIVETSVDPAGSDPATIEFSALLADAAAPAAIIVPLRDEGVMAAELRSARPAIVPVARQIAEAVIVARDDVVEIALAPEELGRLRLVMSGPDHNPHVAIWVERPEVLDQLRRNAAILQECLGDAGMAGATLEFHDDTSSGSRGDRPGDAAPVRRPFETAEPVQAIPVAWTPMAIPARLDIRI</sequence>
<reference evidence="4 6" key="3">
    <citation type="submission" date="2019-02" db="EMBL/GenBank/DDBJ databases">
        <authorList>
            <person name="Zhang G."/>
        </authorList>
    </citation>
    <scope>NUCLEOTIDE SEQUENCE [LARGE SCALE GENOMIC DNA]</scope>
    <source>
        <strain evidence="4 6">CMB17</strain>
    </source>
</reference>
<dbReference type="Pfam" id="PF02120">
    <property type="entry name" value="Flg_hook"/>
    <property type="match status" value="1"/>
</dbReference>
<feature type="compositionally biased region" description="Basic and acidic residues" evidence="1">
    <location>
        <begin position="364"/>
        <end position="379"/>
    </location>
</feature>
<dbReference type="Proteomes" id="UP000292859">
    <property type="component" value="Unassembled WGS sequence"/>
</dbReference>
<evidence type="ECO:0000313" key="6">
    <source>
        <dbReference type="Proteomes" id="UP000292859"/>
    </source>
</evidence>
<feature type="region of interest" description="Disordered" evidence="1">
    <location>
        <begin position="169"/>
        <end position="189"/>
    </location>
</feature>
<feature type="compositionally biased region" description="Low complexity" evidence="1">
    <location>
        <begin position="115"/>
        <end position="129"/>
    </location>
</feature>
<evidence type="ECO:0000313" key="4">
    <source>
        <dbReference type="EMBL" id="TBN52176.1"/>
    </source>
</evidence>
<keyword evidence="6" id="KW-1185">Reference proteome</keyword>
<dbReference type="EMBL" id="FZNM01000002">
    <property type="protein sequence ID" value="SNR34289.1"/>
    <property type="molecule type" value="Genomic_DNA"/>
</dbReference>